<reference evidence="1" key="1">
    <citation type="submission" date="2018-11" db="EMBL/GenBank/DDBJ databases">
        <authorList>
            <consortium name="Pathogen Informatics"/>
        </authorList>
    </citation>
    <scope>NUCLEOTIDE SEQUENCE</scope>
</reference>
<dbReference type="OrthoDB" id="434at2759"/>
<accession>A0A448WAA1</accession>
<gene>
    <name evidence="1" type="ORF">PXEA_LOCUS384</name>
</gene>
<organism evidence="1 2">
    <name type="scientific">Protopolystoma xenopodis</name>
    <dbReference type="NCBI Taxonomy" id="117903"/>
    <lineage>
        <taxon>Eukaryota</taxon>
        <taxon>Metazoa</taxon>
        <taxon>Spiralia</taxon>
        <taxon>Lophotrochozoa</taxon>
        <taxon>Platyhelminthes</taxon>
        <taxon>Monogenea</taxon>
        <taxon>Polyopisthocotylea</taxon>
        <taxon>Polystomatidea</taxon>
        <taxon>Polystomatidae</taxon>
        <taxon>Protopolystoma</taxon>
    </lineage>
</organism>
<dbReference type="AlphaFoldDB" id="A0A448WAA1"/>
<dbReference type="InterPro" id="IPR032466">
    <property type="entry name" value="Metal_Hydrolase"/>
</dbReference>
<sequence>MPNTQPALTDLATFSQISRLAEQKACCDYGLYAGATRANCLPYSSVSSELLSTSQVAALCHKVVGLKMYMNQSFNSLDLSDSMSEWRRHFQVNFFYFFLTL</sequence>
<keyword evidence="2" id="KW-1185">Reference proteome</keyword>
<dbReference type="SUPFAM" id="SSF51556">
    <property type="entry name" value="Metallo-dependent hydrolases"/>
    <property type="match status" value="1"/>
</dbReference>
<name>A0A448WAA1_9PLAT</name>
<evidence type="ECO:0000313" key="1">
    <source>
        <dbReference type="EMBL" id="VEL06944.1"/>
    </source>
</evidence>
<proteinExistence type="predicted"/>
<dbReference type="Proteomes" id="UP000784294">
    <property type="component" value="Unassembled WGS sequence"/>
</dbReference>
<dbReference type="Gene3D" id="3.20.20.140">
    <property type="entry name" value="Metal-dependent hydrolases"/>
    <property type="match status" value="1"/>
</dbReference>
<protein>
    <submittedName>
        <fullName evidence="1">Uncharacterized protein</fullName>
    </submittedName>
</protein>
<comment type="caution">
    <text evidence="1">The sequence shown here is derived from an EMBL/GenBank/DDBJ whole genome shotgun (WGS) entry which is preliminary data.</text>
</comment>
<evidence type="ECO:0000313" key="2">
    <source>
        <dbReference type="Proteomes" id="UP000784294"/>
    </source>
</evidence>
<dbReference type="EMBL" id="CAAALY010000687">
    <property type="protein sequence ID" value="VEL06944.1"/>
    <property type="molecule type" value="Genomic_DNA"/>
</dbReference>